<dbReference type="OrthoDB" id="528805at2"/>
<dbReference type="AlphaFoldDB" id="A0A437LXR7"/>
<evidence type="ECO:0008006" key="3">
    <source>
        <dbReference type="Google" id="ProtNLM"/>
    </source>
</evidence>
<reference evidence="1 2" key="1">
    <citation type="submission" date="2019-01" db="EMBL/GenBank/DDBJ databases">
        <authorList>
            <person name="Chen W.-M."/>
        </authorList>
    </citation>
    <scope>NUCLEOTIDE SEQUENCE [LARGE SCALE GENOMIC DNA]</scope>
    <source>
        <strain evidence="1 2">CCP-7</strain>
    </source>
</reference>
<dbReference type="RefSeq" id="WP_127745458.1">
    <property type="nucleotide sequence ID" value="NZ_SACN01000003.1"/>
</dbReference>
<protein>
    <recommendedName>
        <fullName evidence="3">XRE family transcriptional regulator</fullName>
    </recommendedName>
</protein>
<dbReference type="EMBL" id="SACN01000003">
    <property type="protein sequence ID" value="RVT90208.1"/>
    <property type="molecule type" value="Genomic_DNA"/>
</dbReference>
<sequence>MSPSPSVVRFTLGRLVKESNLSLAELSRRLGRDPAYLQQYVKRGSPKRLDDLDRLFLANTLMVDERVLGARDPWSPAVGLTEDLHQLPLL</sequence>
<comment type="caution">
    <text evidence="1">The sequence shown here is derived from an EMBL/GenBank/DDBJ whole genome shotgun (WGS) entry which is preliminary data.</text>
</comment>
<accession>A0A437LXR7</accession>
<evidence type="ECO:0000313" key="1">
    <source>
        <dbReference type="EMBL" id="RVT90208.1"/>
    </source>
</evidence>
<gene>
    <name evidence="1" type="ORF">EOD43_18090</name>
</gene>
<dbReference type="InterPro" id="IPR001387">
    <property type="entry name" value="Cro/C1-type_HTH"/>
</dbReference>
<dbReference type="Proteomes" id="UP000282971">
    <property type="component" value="Unassembled WGS sequence"/>
</dbReference>
<name>A0A437LXR7_9SPHN</name>
<evidence type="ECO:0000313" key="2">
    <source>
        <dbReference type="Proteomes" id="UP000282971"/>
    </source>
</evidence>
<organism evidence="1 2">
    <name type="scientific">Sphingomonas crocodyli</name>
    <dbReference type="NCBI Taxonomy" id="1979270"/>
    <lineage>
        <taxon>Bacteria</taxon>
        <taxon>Pseudomonadati</taxon>
        <taxon>Pseudomonadota</taxon>
        <taxon>Alphaproteobacteria</taxon>
        <taxon>Sphingomonadales</taxon>
        <taxon>Sphingomonadaceae</taxon>
        <taxon>Sphingomonas</taxon>
    </lineage>
</organism>
<proteinExistence type="predicted"/>
<dbReference type="CDD" id="cd00093">
    <property type="entry name" value="HTH_XRE"/>
    <property type="match status" value="1"/>
</dbReference>
<keyword evidence="2" id="KW-1185">Reference proteome</keyword>